<dbReference type="OMA" id="CDFYYIR"/>
<reference evidence="6" key="1">
    <citation type="submission" date="2014-04" db="EMBL/GenBank/DDBJ databases">
        <title>Evolutionary Origins and Diversification of the Mycorrhizal Mutualists.</title>
        <authorList>
            <consortium name="DOE Joint Genome Institute"/>
            <consortium name="Mycorrhizal Genomics Consortium"/>
            <person name="Kohler A."/>
            <person name="Kuo A."/>
            <person name="Nagy L.G."/>
            <person name="Floudas D."/>
            <person name="Copeland A."/>
            <person name="Barry K.W."/>
            <person name="Cichocki N."/>
            <person name="Veneault-Fourrey C."/>
            <person name="LaButti K."/>
            <person name="Lindquist E.A."/>
            <person name="Lipzen A."/>
            <person name="Lundell T."/>
            <person name="Morin E."/>
            <person name="Murat C."/>
            <person name="Riley R."/>
            <person name="Ohm R."/>
            <person name="Sun H."/>
            <person name="Tunlid A."/>
            <person name="Henrissat B."/>
            <person name="Grigoriev I.V."/>
            <person name="Hibbett D.S."/>
            <person name="Martin F."/>
        </authorList>
    </citation>
    <scope>NUCLEOTIDE SEQUENCE [LARGE SCALE GENOMIC DNA]</scope>
    <source>
        <strain evidence="6">FD-334 SS-4</strain>
    </source>
</reference>
<dbReference type="PANTHER" id="PTHR43712">
    <property type="entry name" value="PUTATIVE (AFU_ORTHOLOGUE AFUA_4G14580)-RELATED"/>
    <property type="match status" value="1"/>
</dbReference>
<dbReference type="InterPro" id="IPR001077">
    <property type="entry name" value="COMT_C"/>
</dbReference>
<dbReference type="Proteomes" id="UP000054270">
    <property type="component" value="Unassembled WGS sequence"/>
</dbReference>
<dbReference type="InterPro" id="IPR036390">
    <property type="entry name" value="WH_DNA-bd_sf"/>
</dbReference>
<dbReference type="InterPro" id="IPR016461">
    <property type="entry name" value="COMT-like"/>
</dbReference>
<dbReference type="PROSITE" id="PS51683">
    <property type="entry name" value="SAM_OMT_II"/>
    <property type="match status" value="1"/>
</dbReference>
<evidence type="ECO:0000259" key="4">
    <source>
        <dbReference type="Pfam" id="PF00891"/>
    </source>
</evidence>
<dbReference type="SUPFAM" id="SSF46785">
    <property type="entry name" value="Winged helix' DNA-binding domain"/>
    <property type="match status" value="1"/>
</dbReference>
<dbReference type="Pfam" id="PF00891">
    <property type="entry name" value="Methyltransf_2"/>
    <property type="match status" value="1"/>
</dbReference>
<evidence type="ECO:0000256" key="1">
    <source>
        <dbReference type="ARBA" id="ARBA00022603"/>
    </source>
</evidence>
<evidence type="ECO:0000256" key="3">
    <source>
        <dbReference type="ARBA" id="ARBA00022691"/>
    </source>
</evidence>
<sequence length="447" mass="48710">MASPNAPSGIAEVNKLAELIVASVKDVVSEYQGANSDIPSLLSTESGPFDAPHLQSAKLAKALLVIEAACAQLTYTVTAPGHVIANKAYGFEEPIALQVVGSAKVADHLLGKPDGLHVEELGKLTQIDAKKLGRLLRLLATKHCFQEVKPNIFANNKISLQLVSTNPVSGLVGHVTGEVMVGSVRLNETLSDPKVGSSTSVDDTPFVLAHGTSTFGYYDTPEGSKLRDRFAQAMVGWGEVTGRAMLPKSYAWDQVPRDSVVCDIGGGNGHASLGLIKAYPHLKVVLQDLPATVDQGREYWRVENPEAVQNKRVEFVPLDFFTQNPVTYGDYYYIRHVLHDWPTSDCIKILTGIRKSMGPSSRLLIHELVLQHAVRDSAIPNQAPEPLLANYGVARVRPYNQDLNMLATCNSQERTLQEFIDMGEKTGFKFVKLWDAGEAGLVEFRVV</sequence>
<dbReference type="OrthoDB" id="1606438at2759"/>
<feature type="domain" description="O-methyltransferase C-terminal" evidence="4">
    <location>
        <begin position="203"/>
        <end position="429"/>
    </location>
</feature>
<dbReference type="SUPFAM" id="SSF53335">
    <property type="entry name" value="S-adenosyl-L-methionine-dependent methyltransferases"/>
    <property type="match status" value="1"/>
</dbReference>
<dbReference type="STRING" id="945553.A0A0D2PKC5"/>
<organism evidence="5 6">
    <name type="scientific">Hypholoma sublateritium (strain FD-334 SS-4)</name>
    <dbReference type="NCBI Taxonomy" id="945553"/>
    <lineage>
        <taxon>Eukaryota</taxon>
        <taxon>Fungi</taxon>
        <taxon>Dikarya</taxon>
        <taxon>Basidiomycota</taxon>
        <taxon>Agaricomycotina</taxon>
        <taxon>Agaricomycetes</taxon>
        <taxon>Agaricomycetidae</taxon>
        <taxon>Agaricales</taxon>
        <taxon>Agaricineae</taxon>
        <taxon>Strophariaceae</taxon>
        <taxon>Hypholoma</taxon>
    </lineage>
</organism>
<dbReference type="InterPro" id="IPR036388">
    <property type="entry name" value="WH-like_DNA-bd_sf"/>
</dbReference>
<proteinExistence type="predicted"/>
<keyword evidence="2" id="KW-0808">Transferase</keyword>
<keyword evidence="6" id="KW-1185">Reference proteome</keyword>
<evidence type="ECO:0000313" key="5">
    <source>
        <dbReference type="EMBL" id="KJA28851.1"/>
    </source>
</evidence>
<gene>
    <name evidence="5" type="ORF">HYPSUDRAFT_33246</name>
</gene>
<keyword evidence="3" id="KW-0949">S-adenosyl-L-methionine</keyword>
<dbReference type="AlphaFoldDB" id="A0A0D2PKC5"/>
<evidence type="ECO:0000313" key="6">
    <source>
        <dbReference type="Proteomes" id="UP000054270"/>
    </source>
</evidence>
<dbReference type="GO" id="GO:0032259">
    <property type="term" value="P:methylation"/>
    <property type="evidence" value="ECO:0007669"/>
    <property type="project" value="UniProtKB-KW"/>
</dbReference>
<keyword evidence="1" id="KW-0489">Methyltransferase</keyword>
<dbReference type="GO" id="GO:0008171">
    <property type="term" value="F:O-methyltransferase activity"/>
    <property type="evidence" value="ECO:0007669"/>
    <property type="project" value="InterPro"/>
</dbReference>
<accession>A0A0D2PKC5</accession>
<dbReference type="PANTHER" id="PTHR43712:SF2">
    <property type="entry name" value="O-METHYLTRANSFERASE CICE"/>
    <property type="match status" value="1"/>
</dbReference>
<dbReference type="Gene3D" id="1.10.10.10">
    <property type="entry name" value="Winged helix-like DNA-binding domain superfamily/Winged helix DNA-binding domain"/>
    <property type="match status" value="1"/>
</dbReference>
<dbReference type="InterPro" id="IPR029063">
    <property type="entry name" value="SAM-dependent_MTases_sf"/>
</dbReference>
<dbReference type="Gene3D" id="3.40.50.150">
    <property type="entry name" value="Vaccinia Virus protein VP39"/>
    <property type="match status" value="1"/>
</dbReference>
<name>A0A0D2PKC5_HYPSF</name>
<protein>
    <recommendedName>
        <fullName evidence="4">O-methyltransferase C-terminal domain-containing protein</fullName>
    </recommendedName>
</protein>
<dbReference type="EMBL" id="KN817520">
    <property type="protein sequence ID" value="KJA28851.1"/>
    <property type="molecule type" value="Genomic_DNA"/>
</dbReference>
<evidence type="ECO:0000256" key="2">
    <source>
        <dbReference type="ARBA" id="ARBA00022679"/>
    </source>
</evidence>